<dbReference type="AlphaFoldDB" id="A0A447V7H8"/>
<sequence>MTVTEADGSEHVTTQAYSTLPIMQRPGGMEYEVSVGRYQNGGYTEGARSPSFLLGTLIYGLPHYVTLYGGVLASGAYQSVALGTGVSLGGLGALSADVTGAKATLPDTRGSVSGAAYRARYSKSMLTTGTSLDLTTYRYATRDFYTFSEANSAGYLLRDEVAPWQGERRRSSWQTNISQNLGGLGSIYLRGNRDDYWGSKRVVNSISAGFGSSIKGVGYNLAYSEDHTRSPEGQWPTNRQVSLSISVPLSLFSNAEMARSMSANYMVSQDNRGRISQQAGISGNALDNTVSWSASGSRDNQGNGNAGNLGLGYMGDNASMNLGYGYTQGSRTVNASAMGGIVAHRHGVVFSQYLGDTVALISAPGVDGVRVSSGNTRTNGQGYAVSPYMQNYQRNVVTLDPTTLPDGADITTNSVNVYPTRGAVVEAKFRTRIGRQAMLSLSYRGKPVPFGATAAVTGSDGGQNSSIVGDDGMVYLSGLAQKGELRVQWGKGAEQQCRVSYDLGEAPKRATQTVNIVQRSMVCR</sequence>
<dbReference type="Gene3D" id="2.60.40.2070">
    <property type="match status" value="1"/>
</dbReference>
<dbReference type="Pfam" id="PF13953">
    <property type="entry name" value="PapC_C"/>
    <property type="match status" value="1"/>
</dbReference>
<dbReference type="KEGG" id="clap:NCTC11466_04183"/>
<dbReference type="PANTHER" id="PTHR30451:SF21">
    <property type="entry name" value="FIMBRIAL USHER DOMAIN-CONTAINING PROTEIN YDET-RELATED"/>
    <property type="match status" value="1"/>
</dbReference>
<dbReference type="EMBL" id="LR134201">
    <property type="protein sequence ID" value="VEC01342.1"/>
    <property type="molecule type" value="Genomic_DNA"/>
</dbReference>
<dbReference type="InterPro" id="IPR000015">
    <property type="entry name" value="Fimb_usher"/>
</dbReference>
<organism evidence="2 3">
    <name type="scientific">Cedecea lapagei</name>
    <dbReference type="NCBI Taxonomy" id="158823"/>
    <lineage>
        <taxon>Bacteria</taxon>
        <taxon>Pseudomonadati</taxon>
        <taxon>Pseudomonadota</taxon>
        <taxon>Gammaproteobacteria</taxon>
        <taxon>Enterobacterales</taxon>
        <taxon>Enterobacteriaceae</taxon>
        <taxon>Cedecea</taxon>
    </lineage>
</organism>
<keyword evidence="3" id="KW-1185">Reference proteome</keyword>
<reference evidence="2 3" key="1">
    <citation type="submission" date="2018-12" db="EMBL/GenBank/DDBJ databases">
        <authorList>
            <consortium name="Pathogen Informatics"/>
        </authorList>
    </citation>
    <scope>NUCLEOTIDE SEQUENCE [LARGE SCALE GENOMIC DNA]</scope>
    <source>
        <strain evidence="2 3">NCTC11466</strain>
    </source>
</reference>
<name>A0A447V7H8_9ENTR</name>
<protein>
    <submittedName>
        <fullName evidence="2">Outer membrane usher protein fimD</fullName>
    </submittedName>
</protein>
<dbReference type="GO" id="GO:0015473">
    <property type="term" value="F:fimbrial usher porin activity"/>
    <property type="evidence" value="ECO:0007669"/>
    <property type="project" value="InterPro"/>
</dbReference>
<dbReference type="GO" id="GO:0009279">
    <property type="term" value="C:cell outer membrane"/>
    <property type="evidence" value="ECO:0007669"/>
    <property type="project" value="TreeGrafter"/>
</dbReference>
<dbReference type="InterPro" id="IPR025949">
    <property type="entry name" value="PapC-like_C"/>
</dbReference>
<proteinExistence type="predicted"/>
<evidence type="ECO:0000313" key="2">
    <source>
        <dbReference type="EMBL" id="VEC01342.1"/>
    </source>
</evidence>
<accession>A0A447V7H8</accession>
<evidence type="ECO:0000259" key="1">
    <source>
        <dbReference type="Pfam" id="PF13953"/>
    </source>
</evidence>
<dbReference type="GO" id="GO:0009297">
    <property type="term" value="P:pilus assembly"/>
    <property type="evidence" value="ECO:0007669"/>
    <property type="project" value="InterPro"/>
</dbReference>
<dbReference type="Gene3D" id="2.60.40.2610">
    <property type="entry name" value="Outer membrane usher protein FimD, plug domain"/>
    <property type="match status" value="1"/>
</dbReference>
<dbReference type="Proteomes" id="UP000274122">
    <property type="component" value="Chromosome"/>
</dbReference>
<evidence type="ECO:0000313" key="3">
    <source>
        <dbReference type="Proteomes" id="UP000274122"/>
    </source>
</evidence>
<gene>
    <name evidence="2" type="primary">fimD_4</name>
    <name evidence="2" type="ORF">NCTC11466_04183</name>
</gene>
<dbReference type="InterPro" id="IPR042186">
    <property type="entry name" value="FimD_plug_dom"/>
</dbReference>
<dbReference type="Pfam" id="PF00577">
    <property type="entry name" value="Usher"/>
    <property type="match status" value="1"/>
</dbReference>
<dbReference type="PANTHER" id="PTHR30451">
    <property type="entry name" value="OUTER MEMBRANE USHER PROTEIN"/>
    <property type="match status" value="1"/>
</dbReference>
<dbReference type="InterPro" id="IPR043142">
    <property type="entry name" value="PapC-like_C_sf"/>
</dbReference>
<feature type="domain" description="PapC-like C-terminal" evidence="1">
    <location>
        <begin position="439"/>
        <end position="504"/>
    </location>
</feature>